<protein>
    <recommendedName>
        <fullName evidence="3">Uridine kinase</fullName>
    </recommendedName>
</protein>
<evidence type="ECO:0008006" key="3">
    <source>
        <dbReference type="Google" id="ProtNLM"/>
    </source>
</evidence>
<accession>A0ABT8GBD7</accession>
<dbReference type="EMBL" id="JAUHPW010000007">
    <property type="protein sequence ID" value="MDN4476287.1"/>
    <property type="molecule type" value="Genomic_DNA"/>
</dbReference>
<name>A0ABT8GBD7_9MICO</name>
<comment type="caution">
    <text evidence="1">The sequence shown here is derived from an EMBL/GenBank/DDBJ whole genome shotgun (WGS) entry which is preliminary data.</text>
</comment>
<dbReference type="SUPFAM" id="SSF52540">
    <property type="entry name" value="P-loop containing nucleoside triphosphate hydrolases"/>
    <property type="match status" value="1"/>
</dbReference>
<evidence type="ECO:0000313" key="1">
    <source>
        <dbReference type="EMBL" id="MDN4476287.1"/>
    </source>
</evidence>
<dbReference type="InterPro" id="IPR027417">
    <property type="entry name" value="P-loop_NTPase"/>
</dbReference>
<dbReference type="RefSeq" id="WP_301134369.1">
    <property type="nucleotide sequence ID" value="NZ_JAUHPW010000007.1"/>
</dbReference>
<proteinExistence type="predicted"/>
<reference evidence="1" key="1">
    <citation type="submission" date="2023-06" db="EMBL/GenBank/DDBJ databases">
        <title>Sysu t00192.</title>
        <authorList>
            <person name="Gao L."/>
            <person name="Fang B.-Z."/>
            <person name="Li W.-J."/>
        </authorList>
    </citation>
    <scope>NUCLEOTIDE SEQUENCE</scope>
    <source>
        <strain evidence="1">SYSU T00192</strain>
    </source>
</reference>
<dbReference type="Proteomes" id="UP001172728">
    <property type="component" value="Unassembled WGS sequence"/>
</dbReference>
<organism evidence="1 2">
    <name type="scientific">Demequina litoralis</name>
    <dbReference type="NCBI Taxonomy" id="3051660"/>
    <lineage>
        <taxon>Bacteria</taxon>
        <taxon>Bacillati</taxon>
        <taxon>Actinomycetota</taxon>
        <taxon>Actinomycetes</taxon>
        <taxon>Micrococcales</taxon>
        <taxon>Demequinaceae</taxon>
        <taxon>Demequina</taxon>
    </lineage>
</organism>
<dbReference type="Gene3D" id="3.40.50.300">
    <property type="entry name" value="P-loop containing nucleotide triphosphate hydrolases"/>
    <property type="match status" value="1"/>
</dbReference>
<sequence length="201" mass="21008">MNPSVSALAAAVRDAPARLGKTRLVLVDGPAGAGKTTLANRIAVALGGRPSAGAGTFDPDAPPPDVLHGDDMYEGWSGLATLDRILVDQILEPLAHGGTGAFRMWDWHASRRSHTVPVPPRPFLVIEGVGVASPAARPFASLVVYVDAPWDTRLDRGLARDGEAMRADWLRWNETEGALLAAAGTRAVADALVDGTVPIPG</sequence>
<keyword evidence="2" id="KW-1185">Reference proteome</keyword>
<gene>
    <name evidence="1" type="ORF">QQX09_10510</name>
</gene>
<evidence type="ECO:0000313" key="2">
    <source>
        <dbReference type="Proteomes" id="UP001172728"/>
    </source>
</evidence>